<evidence type="ECO:0000256" key="3">
    <source>
        <dbReference type="SAM" id="MobiDB-lite"/>
    </source>
</evidence>
<keyword evidence="2" id="KW-0175">Coiled coil</keyword>
<comment type="similarity">
    <text evidence="1">Belongs to the SPT2 family.</text>
</comment>
<feature type="compositionally biased region" description="Basic and acidic residues" evidence="3">
    <location>
        <begin position="91"/>
        <end position="115"/>
    </location>
</feature>
<proteinExistence type="inferred from homology"/>
<dbReference type="VEuPathDB" id="FungiDB:BTJ68_11207"/>
<name>A0A3M7IVA7_HORWE</name>
<feature type="compositionally biased region" description="Low complexity" evidence="3">
    <location>
        <begin position="173"/>
        <end position="202"/>
    </location>
</feature>
<feature type="compositionally biased region" description="Polar residues" evidence="3">
    <location>
        <begin position="125"/>
        <end position="154"/>
    </location>
</feature>
<dbReference type="GO" id="GO:0042393">
    <property type="term" value="F:histone binding"/>
    <property type="evidence" value="ECO:0007669"/>
    <property type="project" value="TreeGrafter"/>
</dbReference>
<dbReference type="GO" id="GO:0003677">
    <property type="term" value="F:DNA binding"/>
    <property type="evidence" value="ECO:0007669"/>
    <property type="project" value="TreeGrafter"/>
</dbReference>
<feature type="compositionally biased region" description="Basic and acidic residues" evidence="3">
    <location>
        <begin position="209"/>
        <end position="233"/>
    </location>
</feature>
<evidence type="ECO:0008006" key="6">
    <source>
        <dbReference type="Google" id="ProtNLM"/>
    </source>
</evidence>
<dbReference type="GO" id="GO:0005730">
    <property type="term" value="C:nucleolus"/>
    <property type="evidence" value="ECO:0007669"/>
    <property type="project" value="TreeGrafter"/>
</dbReference>
<dbReference type="PANTHER" id="PTHR22691">
    <property type="entry name" value="YEAST SPT2-RELATED"/>
    <property type="match status" value="1"/>
</dbReference>
<evidence type="ECO:0000313" key="4">
    <source>
        <dbReference type="EMBL" id="RMZ29475.1"/>
    </source>
</evidence>
<feature type="compositionally biased region" description="Pro residues" evidence="3">
    <location>
        <begin position="163"/>
        <end position="172"/>
    </location>
</feature>
<dbReference type="SMART" id="SM00784">
    <property type="entry name" value="SPT2"/>
    <property type="match status" value="1"/>
</dbReference>
<evidence type="ECO:0000313" key="5">
    <source>
        <dbReference type="Proteomes" id="UP000281677"/>
    </source>
</evidence>
<dbReference type="PANTHER" id="PTHR22691:SF8">
    <property type="entry name" value="PROTEIN SPT2 HOMOLOG"/>
    <property type="match status" value="1"/>
</dbReference>
<comment type="caution">
    <text evidence="4">The sequence shown here is derived from an EMBL/GenBank/DDBJ whole genome shotgun (WGS) entry which is preliminary data.</text>
</comment>
<dbReference type="OrthoDB" id="5430658at2759"/>
<feature type="region of interest" description="Disordered" evidence="3">
    <location>
        <begin position="1"/>
        <end position="391"/>
    </location>
</feature>
<dbReference type="Proteomes" id="UP000281677">
    <property type="component" value="Unassembled WGS sequence"/>
</dbReference>
<evidence type="ECO:0000256" key="2">
    <source>
        <dbReference type="ARBA" id="ARBA00023054"/>
    </source>
</evidence>
<feature type="compositionally biased region" description="Basic and acidic residues" evidence="3">
    <location>
        <begin position="345"/>
        <end position="358"/>
    </location>
</feature>
<feature type="compositionally biased region" description="Low complexity" evidence="3">
    <location>
        <begin position="1"/>
        <end position="20"/>
    </location>
</feature>
<accession>A0A3M7IVA7</accession>
<evidence type="ECO:0000256" key="1">
    <source>
        <dbReference type="ARBA" id="ARBA00006461"/>
    </source>
</evidence>
<dbReference type="Pfam" id="PF08243">
    <property type="entry name" value="SPT2"/>
    <property type="match status" value="1"/>
</dbReference>
<feature type="compositionally biased region" description="Acidic residues" evidence="3">
    <location>
        <begin position="315"/>
        <end position="344"/>
    </location>
</feature>
<feature type="compositionally biased region" description="Low complexity" evidence="3">
    <location>
        <begin position="37"/>
        <end position="59"/>
    </location>
</feature>
<gene>
    <name evidence="4" type="ORF">D0859_06439</name>
</gene>
<feature type="compositionally biased region" description="Basic and acidic residues" evidence="3">
    <location>
        <begin position="269"/>
        <end position="278"/>
    </location>
</feature>
<feature type="compositionally biased region" description="Polar residues" evidence="3">
    <location>
        <begin position="21"/>
        <end position="31"/>
    </location>
</feature>
<dbReference type="InterPro" id="IPR013256">
    <property type="entry name" value="Chromatin_SPT2"/>
</dbReference>
<dbReference type="GO" id="GO:0006360">
    <property type="term" value="P:transcription by RNA polymerase I"/>
    <property type="evidence" value="ECO:0007669"/>
    <property type="project" value="TreeGrafter"/>
</dbReference>
<organism evidence="4 5">
    <name type="scientific">Hortaea werneckii</name>
    <name type="common">Black yeast</name>
    <name type="synonym">Cladosporium werneckii</name>
    <dbReference type="NCBI Taxonomy" id="91943"/>
    <lineage>
        <taxon>Eukaryota</taxon>
        <taxon>Fungi</taxon>
        <taxon>Dikarya</taxon>
        <taxon>Ascomycota</taxon>
        <taxon>Pezizomycotina</taxon>
        <taxon>Dothideomycetes</taxon>
        <taxon>Dothideomycetidae</taxon>
        <taxon>Mycosphaerellales</taxon>
        <taxon>Teratosphaeriaceae</taxon>
        <taxon>Hortaea</taxon>
    </lineage>
</organism>
<dbReference type="EMBL" id="QWIT01000164">
    <property type="protein sequence ID" value="RMZ29475.1"/>
    <property type="molecule type" value="Genomic_DNA"/>
</dbReference>
<protein>
    <recommendedName>
        <fullName evidence="6">SPT2 chromatin protein</fullName>
    </recommendedName>
</protein>
<dbReference type="GO" id="GO:0006334">
    <property type="term" value="P:nucleosome assembly"/>
    <property type="evidence" value="ECO:0007669"/>
    <property type="project" value="TreeGrafter"/>
</dbReference>
<reference evidence="4 5" key="1">
    <citation type="journal article" date="2018" name="BMC Genomics">
        <title>Genomic evidence for intraspecific hybridization in a clonal and extremely halotolerant yeast.</title>
        <authorList>
            <person name="Gostincar C."/>
            <person name="Stajich J.E."/>
            <person name="Zupancic J."/>
            <person name="Zalar P."/>
            <person name="Gunde-Cimerman N."/>
        </authorList>
    </citation>
    <scope>NUCLEOTIDE SEQUENCE [LARGE SCALE GENOMIC DNA]</scope>
    <source>
        <strain evidence="4 5">EXF-120</strain>
    </source>
</reference>
<dbReference type="AlphaFoldDB" id="A0A3M7IVA7"/>
<sequence>MTVSAATVSPSSTVISPLTSGPLQSFSSLLSSIGDKPQAPASAPKSNPNANSTPASAPAGQTPNGASSSSSSSSSDRFKLTPSNAAAGVKRRSEEPEAAQKQKQVRTEQNGRPDRSGPTAPANRFQLSAKSATAQKPSSPAVQRSPATNASATNPQRAAQKQPPKPVAPAPAAPAASSSKPKGFAAMLAKAAEAQAAAKAQATGGIQHKPAEKLSRRERERLQEKLRAKEQAAKKNQPQQDDRSRSGTPLNKPGAAKKPELSYKGTMKKPTEKEKTERQPLSYRGTMRPAGSQPKPPPKKGEAQDKYGGYASWSDLDDAEDEEEGYYDEDSEDDMEGGFEEMEQEESRALKAARKEDQEALEEEERLKNEKLERKKKLMALSKNAAGKKRF</sequence>